<dbReference type="EMBL" id="LGRX02006567">
    <property type="protein sequence ID" value="KAK3276415.1"/>
    <property type="molecule type" value="Genomic_DNA"/>
</dbReference>
<feature type="compositionally biased region" description="Low complexity" evidence="1">
    <location>
        <begin position="18"/>
        <end position="34"/>
    </location>
</feature>
<accession>A0AAE0GDW5</accession>
<gene>
    <name evidence="2" type="ORF">CYMTET_15504</name>
</gene>
<name>A0AAE0GDW5_9CHLO</name>
<dbReference type="AlphaFoldDB" id="A0AAE0GDW5"/>
<evidence type="ECO:0000313" key="2">
    <source>
        <dbReference type="EMBL" id="KAK3276415.1"/>
    </source>
</evidence>
<evidence type="ECO:0000313" key="3">
    <source>
        <dbReference type="Proteomes" id="UP001190700"/>
    </source>
</evidence>
<comment type="caution">
    <text evidence="2">The sequence shown here is derived from an EMBL/GenBank/DDBJ whole genome shotgun (WGS) entry which is preliminary data.</text>
</comment>
<protein>
    <submittedName>
        <fullName evidence="2">Uncharacterized protein</fullName>
    </submittedName>
</protein>
<reference evidence="2 3" key="1">
    <citation type="journal article" date="2015" name="Genome Biol. Evol.">
        <title>Comparative Genomics of a Bacterivorous Green Alga Reveals Evolutionary Causalities and Consequences of Phago-Mixotrophic Mode of Nutrition.</title>
        <authorList>
            <person name="Burns J.A."/>
            <person name="Paasch A."/>
            <person name="Narechania A."/>
            <person name="Kim E."/>
        </authorList>
    </citation>
    <scope>NUCLEOTIDE SEQUENCE [LARGE SCALE GENOMIC DNA]</scope>
    <source>
        <strain evidence="2 3">PLY_AMNH</strain>
    </source>
</reference>
<evidence type="ECO:0000256" key="1">
    <source>
        <dbReference type="SAM" id="MobiDB-lite"/>
    </source>
</evidence>
<feature type="region of interest" description="Disordered" evidence="1">
    <location>
        <begin position="1"/>
        <end position="44"/>
    </location>
</feature>
<proteinExistence type="predicted"/>
<sequence>MASARREGLGSAVRAARTRPNTSPSPSPTGSQSTLAATAAPGRRRIVGTSTLRSKPTSTVEAPTAFNYFNGPGVLQTTPVEEGREEEYIDQLAYAFQYGSDLLTFLIQVHWS</sequence>
<keyword evidence="3" id="KW-1185">Reference proteome</keyword>
<dbReference type="Proteomes" id="UP001190700">
    <property type="component" value="Unassembled WGS sequence"/>
</dbReference>
<organism evidence="2 3">
    <name type="scientific">Cymbomonas tetramitiformis</name>
    <dbReference type="NCBI Taxonomy" id="36881"/>
    <lineage>
        <taxon>Eukaryota</taxon>
        <taxon>Viridiplantae</taxon>
        <taxon>Chlorophyta</taxon>
        <taxon>Pyramimonadophyceae</taxon>
        <taxon>Pyramimonadales</taxon>
        <taxon>Pyramimonadaceae</taxon>
        <taxon>Cymbomonas</taxon>
    </lineage>
</organism>